<dbReference type="AlphaFoldDB" id="A0A8J2VHA6"/>
<organism evidence="2 3">
    <name type="scientific">Marinithermofilum abyssi</name>
    <dbReference type="NCBI Taxonomy" id="1571185"/>
    <lineage>
        <taxon>Bacteria</taxon>
        <taxon>Bacillati</taxon>
        <taxon>Bacillota</taxon>
        <taxon>Bacilli</taxon>
        <taxon>Bacillales</taxon>
        <taxon>Thermoactinomycetaceae</taxon>
        <taxon>Marinithermofilum</taxon>
    </lineage>
</organism>
<keyword evidence="3" id="KW-1185">Reference proteome</keyword>
<dbReference type="EMBL" id="BMHQ01000002">
    <property type="protein sequence ID" value="GGE06631.1"/>
    <property type="molecule type" value="Genomic_DNA"/>
</dbReference>
<accession>A0A8J2VHA6</accession>
<evidence type="ECO:0000313" key="3">
    <source>
        <dbReference type="Proteomes" id="UP000625210"/>
    </source>
</evidence>
<dbReference type="InterPro" id="IPR011009">
    <property type="entry name" value="Kinase-like_dom_sf"/>
</dbReference>
<gene>
    <name evidence="2" type="ORF">GCM10011571_04730</name>
</gene>
<dbReference type="InterPro" id="IPR002575">
    <property type="entry name" value="Aminoglycoside_PTrfase"/>
</dbReference>
<sequence length="209" mass="24265">MFNTQSFKTSFGLDLVVPIVKRKGTAVYRAVRDGEPVLLKVHTHEKPFVRETDSISRLAVRGAPVPKILETCCTKEWWDGVTLKDLFFQLDYIRQVKMMNKVGRLLARIQSFLSEKEVSDSVFWKVASKVQTLAQFSWKTYYSEQYYKWVNRLKLQPKDLNRGFQACLNQTEQALGELKEPEKLTILHNDYGFRNIMVSQDGEPGIRPI</sequence>
<dbReference type="SUPFAM" id="SSF56112">
    <property type="entry name" value="Protein kinase-like (PK-like)"/>
    <property type="match status" value="1"/>
</dbReference>
<reference evidence="2" key="2">
    <citation type="submission" date="2020-09" db="EMBL/GenBank/DDBJ databases">
        <authorList>
            <person name="Sun Q."/>
            <person name="Zhou Y."/>
        </authorList>
    </citation>
    <scope>NUCLEOTIDE SEQUENCE</scope>
    <source>
        <strain evidence="2">CGMCC 1.15179</strain>
    </source>
</reference>
<reference evidence="2" key="1">
    <citation type="journal article" date="2014" name="Int. J. Syst. Evol. Microbiol.">
        <title>Complete genome sequence of Corynebacterium casei LMG S-19264T (=DSM 44701T), isolated from a smear-ripened cheese.</title>
        <authorList>
            <consortium name="US DOE Joint Genome Institute (JGI-PGF)"/>
            <person name="Walter F."/>
            <person name="Albersmeier A."/>
            <person name="Kalinowski J."/>
            <person name="Ruckert C."/>
        </authorList>
    </citation>
    <scope>NUCLEOTIDE SEQUENCE</scope>
    <source>
        <strain evidence="2">CGMCC 1.15179</strain>
    </source>
</reference>
<dbReference type="Gene3D" id="3.90.1200.10">
    <property type="match status" value="1"/>
</dbReference>
<proteinExistence type="predicted"/>
<evidence type="ECO:0000313" key="2">
    <source>
        <dbReference type="EMBL" id="GGE06631.1"/>
    </source>
</evidence>
<dbReference type="Gene3D" id="3.30.200.150">
    <property type="match status" value="1"/>
</dbReference>
<evidence type="ECO:0000259" key="1">
    <source>
        <dbReference type="Pfam" id="PF01636"/>
    </source>
</evidence>
<dbReference type="Proteomes" id="UP000625210">
    <property type="component" value="Unassembled WGS sequence"/>
</dbReference>
<dbReference type="Pfam" id="PF01636">
    <property type="entry name" value="APH"/>
    <property type="match status" value="1"/>
</dbReference>
<dbReference type="RefSeq" id="WP_188646330.1">
    <property type="nucleotide sequence ID" value="NZ_BMHQ01000002.1"/>
</dbReference>
<name>A0A8J2VHA6_9BACL</name>
<feature type="domain" description="Aminoglycoside phosphotransferase" evidence="1">
    <location>
        <begin position="27"/>
        <end position="202"/>
    </location>
</feature>
<comment type="caution">
    <text evidence="2">The sequence shown here is derived from an EMBL/GenBank/DDBJ whole genome shotgun (WGS) entry which is preliminary data.</text>
</comment>
<protein>
    <recommendedName>
        <fullName evidence="1">Aminoglycoside phosphotransferase domain-containing protein</fullName>
    </recommendedName>
</protein>